<dbReference type="Proteomes" id="UP001056648">
    <property type="component" value="Chromosome 1"/>
</dbReference>
<dbReference type="RefSeq" id="WP_252252372.1">
    <property type="nucleotide sequence ID" value="NZ_CP098735.1"/>
</dbReference>
<dbReference type="PANTHER" id="PTHR48081">
    <property type="entry name" value="AB HYDROLASE SUPERFAMILY PROTEIN C4A8.06C"/>
    <property type="match status" value="1"/>
</dbReference>
<keyword evidence="1 4" id="KW-0378">Hydrolase</keyword>
<dbReference type="EMBL" id="CP098735">
    <property type="protein sequence ID" value="USE78396.1"/>
    <property type="molecule type" value="Genomic_DNA"/>
</dbReference>
<name>A0ABY4VRJ4_9BURK</name>
<evidence type="ECO:0000313" key="5">
    <source>
        <dbReference type="Proteomes" id="UP001056648"/>
    </source>
</evidence>
<accession>A0ABY4VRJ4</accession>
<keyword evidence="2" id="KW-0472">Membrane</keyword>
<evidence type="ECO:0000259" key="3">
    <source>
        <dbReference type="Pfam" id="PF07859"/>
    </source>
</evidence>
<protein>
    <submittedName>
        <fullName evidence="4">Alpha/beta hydrolase</fullName>
    </submittedName>
</protein>
<dbReference type="Gene3D" id="3.40.50.1820">
    <property type="entry name" value="alpha/beta hydrolase"/>
    <property type="match status" value="1"/>
</dbReference>
<dbReference type="PANTHER" id="PTHR48081:SF33">
    <property type="entry name" value="KYNURENINE FORMAMIDASE"/>
    <property type="match status" value="1"/>
</dbReference>
<dbReference type="Pfam" id="PF07859">
    <property type="entry name" value="Abhydrolase_3"/>
    <property type="match status" value="1"/>
</dbReference>
<feature type="transmembrane region" description="Helical" evidence="2">
    <location>
        <begin position="15"/>
        <end position="38"/>
    </location>
</feature>
<feature type="domain" description="Alpha/beta hydrolase fold-3" evidence="3">
    <location>
        <begin position="1"/>
        <end position="114"/>
    </location>
</feature>
<proteinExistence type="predicted"/>
<reference evidence="4" key="1">
    <citation type="submission" date="2022-06" db="EMBL/GenBank/DDBJ databases">
        <title>Complete genome sequence and characterization of Cupriavidus gilardii QJ1 isolated from contaminating cells.</title>
        <authorList>
            <person name="Qi J."/>
        </authorList>
    </citation>
    <scope>NUCLEOTIDE SEQUENCE</scope>
    <source>
        <strain evidence="4">QJ1</strain>
    </source>
</reference>
<sequence length="150" mass="16302">MFAHGGAWTNGYKEWMGLMAPALTAAGIVLVSVSYRLAPEHKWDAMLGDCLGASAWVYRNIARHGGNPERIAIGGHSAGGHLTMLAALQRSRLFEFGIPPRAIVACLPLCAPLDIRYPQRLPGSGEDLASPVSKPWHGEASWHLRGRRPR</sequence>
<dbReference type="InterPro" id="IPR029058">
    <property type="entry name" value="AB_hydrolase_fold"/>
</dbReference>
<evidence type="ECO:0000256" key="1">
    <source>
        <dbReference type="ARBA" id="ARBA00022801"/>
    </source>
</evidence>
<gene>
    <name evidence="4" type="ORF">NDR89_04955</name>
</gene>
<evidence type="ECO:0000313" key="4">
    <source>
        <dbReference type="EMBL" id="USE78396.1"/>
    </source>
</evidence>
<dbReference type="SUPFAM" id="SSF53474">
    <property type="entry name" value="alpha/beta-Hydrolases"/>
    <property type="match status" value="1"/>
</dbReference>
<keyword evidence="2" id="KW-1133">Transmembrane helix</keyword>
<dbReference type="InterPro" id="IPR050300">
    <property type="entry name" value="GDXG_lipolytic_enzyme"/>
</dbReference>
<dbReference type="InterPro" id="IPR013094">
    <property type="entry name" value="AB_hydrolase_3"/>
</dbReference>
<keyword evidence="5" id="KW-1185">Reference proteome</keyword>
<organism evidence="4 5">
    <name type="scientific">Cupriavidus gilardii</name>
    <dbReference type="NCBI Taxonomy" id="82541"/>
    <lineage>
        <taxon>Bacteria</taxon>
        <taxon>Pseudomonadati</taxon>
        <taxon>Pseudomonadota</taxon>
        <taxon>Betaproteobacteria</taxon>
        <taxon>Burkholderiales</taxon>
        <taxon>Burkholderiaceae</taxon>
        <taxon>Cupriavidus</taxon>
    </lineage>
</organism>
<keyword evidence="2" id="KW-0812">Transmembrane</keyword>
<dbReference type="GO" id="GO:0016787">
    <property type="term" value="F:hydrolase activity"/>
    <property type="evidence" value="ECO:0007669"/>
    <property type="project" value="UniProtKB-KW"/>
</dbReference>
<evidence type="ECO:0000256" key="2">
    <source>
        <dbReference type="SAM" id="Phobius"/>
    </source>
</evidence>